<dbReference type="InterPro" id="IPR018506">
    <property type="entry name" value="Cyt_B5_heme-BS"/>
</dbReference>
<dbReference type="InterPro" id="IPR011256">
    <property type="entry name" value="Reg_factor_effector_dom_sf"/>
</dbReference>
<accession>A0A1H2ZKC8</accession>
<dbReference type="PRINTS" id="PR00032">
    <property type="entry name" value="HTHARAC"/>
</dbReference>
<dbReference type="Gene3D" id="1.10.10.60">
    <property type="entry name" value="Homeodomain-like"/>
    <property type="match status" value="2"/>
</dbReference>
<dbReference type="GO" id="GO:0043565">
    <property type="term" value="F:sequence-specific DNA binding"/>
    <property type="evidence" value="ECO:0007669"/>
    <property type="project" value="InterPro"/>
</dbReference>
<dbReference type="Proteomes" id="UP000183400">
    <property type="component" value="Unassembled WGS sequence"/>
</dbReference>
<dbReference type="InterPro" id="IPR018060">
    <property type="entry name" value="HTH_AraC"/>
</dbReference>
<dbReference type="PROSITE" id="PS00041">
    <property type="entry name" value="HTH_ARAC_FAMILY_1"/>
    <property type="match status" value="1"/>
</dbReference>
<organism evidence="5 6">
    <name type="scientific">Ruegeria halocynthiae</name>
    <dbReference type="NCBI Taxonomy" id="985054"/>
    <lineage>
        <taxon>Bacteria</taxon>
        <taxon>Pseudomonadati</taxon>
        <taxon>Pseudomonadota</taxon>
        <taxon>Alphaproteobacteria</taxon>
        <taxon>Rhodobacterales</taxon>
        <taxon>Roseobacteraceae</taxon>
        <taxon>Ruegeria</taxon>
    </lineage>
</organism>
<dbReference type="GO" id="GO:0020037">
    <property type="term" value="F:heme binding"/>
    <property type="evidence" value="ECO:0007669"/>
    <property type="project" value="InterPro"/>
</dbReference>
<dbReference type="InterPro" id="IPR018062">
    <property type="entry name" value="HTH_AraC-typ_CS"/>
</dbReference>
<dbReference type="InterPro" id="IPR020449">
    <property type="entry name" value="Tscrpt_reg_AraC-type_HTH"/>
</dbReference>
<reference evidence="6" key="1">
    <citation type="submission" date="2016-10" db="EMBL/GenBank/DDBJ databases">
        <authorList>
            <person name="Varghese N."/>
            <person name="Submissions S."/>
        </authorList>
    </citation>
    <scope>NUCLEOTIDE SEQUENCE [LARGE SCALE GENOMIC DNA]</scope>
    <source>
        <strain evidence="6">DSM 27839</strain>
    </source>
</reference>
<dbReference type="RefSeq" id="WP_074737060.1">
    <property type="nucleotide sequence ID" value="NZ_FNNP01000003.1"/>
</dbReference>
<dbReference type="PANTHER" id="PTHR40055:SF1">
    <property type="entry name" value="TRANSCRIPTIONAL REGULATOR YGIV-RELATED"/>
    <property type="match status" value="1"/>
</dbReference>
<dbReference type="Pfam" id="PF12833">
    <property type="entry name" value="HTH_18"/>
    <property type="match status" value="1"/>
</dbReference>
<evidence type="ECO:0000256" key="1">
    <source>
        <dbReference type="ARBA" id="ARBA00023015"/>
    </source>
</evidence>
<keyword evidence="1" id="KW-0805">Transcription regulation</keyword>
<dbReference type="InterPro" id="IPR029442">
    <property type="entry name" value="GyrI-like"/>
</dbReference>
<evidence type="ECO:0000256" key="2">
    <source>
        <dbReference type="ARBA" id="ARBA00023125"/>
    </source>
</evidence>
<dbReference type="PANTHER" id="PTHR40055">
    <property type="entry name" value="TRANSCRIPTIONAL REGULATOR YGIV-RELATED"/>
    <property type="match status" value="1"/>
</dbReference>
<dbReference type="PROSITE" id="PS00191">
    <property type="entry name" value="CYTOCHROME_B5_1"/>
    <property type="match status" value="1"/>
</dbReference>
<name>A0A1H2ZKC8_9RHOB</name>
<gene>
    <name evidence="5" type="ORF">SAMN05444358_103267</name>
</gene>
<protein>
    <submittedName>
        <fullName evidence="5">Transcriptional regulator, AraC family</fullName>
    </submittedName>
</protein>
<dbReference type="Gene3D" id="3.20.80.10">
    <property type="entry name" value="Regulatory factor, effector binding domain"/>
    <property type="match status" value="1"/>
</dbReference>
<evidence type="ECO:0000313" key="5">
    <source>
        <dbReference type="EMBL" id="SDX17841.1"/>
    </source>
</evidence>
<dbReference type="SMART" id="SM00871">
    <property type="entry name" value="AraC_E_bind"/>
    <property type="match status" value="1"/>
</dbReference>
<dbReference type="Pfam" id="PF06445">
    <property type="entry name" value="GyrI-like"/>
    <property type="match status" value="1"/>
</dbReference>
<dbReference type="STRING" id="985054.SAMN05444358_103267"/>
<dbReference type="SUPFAM" id="SSF55136">
    <property type="entry name" value="Probable bacterial effector-binding domain"/>
    <property type="match status" value="1"/>
</dbReference>
<dbReference type="InterPro" id="IPR009057">
    <property type="entry name" value="Homeodomain-like_sf"/>
</dbReference>
<dbReference type="PROSITE" id="PS01124">
    <property type="entry name" value="HTH_ARAC_FAMILY_2"/>
    <property type="match status" value="1"/>
</dbReference>
<dbReference type="GO" id="GO:0003700">
    <property type="term" value="F:DNA-binding transcription factor activity"/>
    <property type="evidence" value="ECO:0007669"/>
    <property type="project" value="InterPro"/>
</dbReference>
<dbReference type="AlphaFoldDB" id="A0A1H2ZKC8"/>
<evidence type="ECO:0000259" key="4">
    <source>
        <dbReference type="PROSITE" id="PS01124"/>
    </source>
</evidence>
<keyword evidence="6" id="KW-1185">Reference proteome</keyword>
<feature type="domain" description="HTH araC/xylS-type" evidence="4">
    <location>
        <begin position="10"/>
        <end position="108"/>
    </location>
</feature>
<dbReference type="SMART" id="SM00342">
    <property type="entry name" value="HTH_ARAC"/>
    <property type="match status" value="1"/>
</dbReference>
<proteinExistence type="predicted"/>
<keyword evidence="3" id="KW-0804">Transcription</keyword>
<dbReference type="SUPFAM" id="SSF46689">
    <property type="entry name" value="Homeodomain-like"/>
    <property type="match status" value="2"/>
</dbReference>
<evidence type="ECO:0000313" key="6">
    <source>
        <dbReference type="Proteomes" id="UP000183400"/>
    </source>
</evidence>
<dbReference type="InterPro" id="IPR010499">
    <property type="entry name" value="AraC_E-bd"/>
</dbReference>
<dbReference type="InterPro" id="IPR050908">
    <property type="entry name" value="SmbC-like"/>
</dbReference>
<keyword evidence="2" id="KW-0238">DNA-binding</keyword>
<evidence type="ECO:0000256" key="3">
    <source>
        <dbReference type="ARBA" id="ARBA00023163"/>
    </source>
</evidence>
<dbReference type="OrthoDB" id="9816011at2"/>
<sequence length="277" mass="30683">MAASYEDRVLRVLAYIHDHPGGDLSLDTLADVAAMSRFHWHRVFRAITGETCAQATRRIRLHRAACWLVQSDRPVAQIATDIGYPNLKSFARAFSEAYGSSPVAFRKVGRILPAHPNFKTGEYPMHPVTTRTEPSRRVVALSHKGAYAEIGRSFEAFSALCESRKLWPQVGPIIGLYLDSPEDVPEDELRSFAGAQFCGTDTPEGMEDLSIPGGKTAVLTYKGPYSGIHAAYQALFGNWLPDSGEEPADQPCYEIYLNDPRETAPEDLLTEICLPLR</sequence>
<dbReference type="EMBL" id="FNNP01000003">
    <property type="protein sequence ID" value="SDX17841.1"/>
    <property type="molecule type" value="Genomic_DNA"/>
</dbReference>